<dbReference type="EMBL" id="UGYW01000002">
    <property type="protein sequence ID" value="SUJ00983.1"/>
    <property type="molecule type" value="Genomic_DNA"/>
</dbReference>
<dbReference type="Proteomes" id="UP000254893">
    <property type="component" value="Unassembled WGS sequence"/>
</dbReference>
<name>A0A380BGE5_SPHSI</name>
<dbReference type="AlphaFoldDB" id="A0A380BGE5"/>
<gene>
    <name evidence="1" type="ORF">NCTC11388_00583</name>
</gene>
<sequence>MKTIEKQFDAVKYMREQREQLSDKLSKMSKAEIIEYFRKKKSESKIKPDA</sequence>
<protein>
    <submittedName>
        <fullName evidence="1">Uncharacterized protein</fullName>
    </submittedName>
</protein>
<organism evidence="1 2">
    <name type="scientific">Sphingobacterium spiritivorum</name>
    <name type="common">Flavobacterium spiritivorum</name>
    <dbReference type="NCBI Taxonomy" id="258"/>
    <lineage>
        <taxon>Bacteria</taxon>
        <taxon>Pseudomonadati</taxon>
        <taxon>Bacteroidota</taxon>
        <taxon>Sphingobacteriia</taxon>
        <taxon>Sphingobacteriales</taxon>
        <taxon>Sphingobacteriaceae</taxon>
        <taxon>Sphingobacterium</taxon>
    </lineage>
</organism>
<reference evidence="1 2" key="1">
    <citation type="submission" date="2018-06" db="EMBL/GenBank/DDBJ databases">
        <authorList>
            <consortium name="Pathogen Informatics"/>
            <person name="Doyle S."/>
        </authorList>
    </citation>
    <scope>NUCLEOTIDE SEQUENCE [LARGE SCALE GENOMIC DNA]</scope>
    <source>
        <strain evidence="1 2">NCTC11388</strain>
    </source>
</reference>
<proteinExistence type="predicted"/>
<evidence type="ECO:0000313" key="2">
    <source>
        <dbReference type="Proteomes" id="UP000254893"/>
    </source>
</evidence>
<accession>A0A380BGE5</accession>
<dbReference type="RefSeq" id="WP_181875908.1">
    <property type="nucleotide sequence ID" value="NZ_UGYW01000002.1"/>
</dbReference>
<evidence type="ECO:0000313" key="1">
    <source>
        <dbReference type="EMBL" id="SUJ00983.1"/>
    </source>
</evidence>